<sequence>PGPGRGGRLEPRVSPRGSGAIRCRCDKCQARRLSRWRHSVARNIGAGTAQLLVRQSRRARRSDGPNLCGVGLGEVGADVSDTAGLAAVGADRRCHASAALRADPGVRRRRVVPASRATDRSDAGDQVRETGARQGCGVEDRLVTVRTGGIEQRADGLEIVGQDEARAAAIAAVHDLDRQGRARV</sequence>
<evidence type="ECO:0000313" key="2">
    <source>
        <dbReference type="EMBL" id="GCC49046.1"/>
    </source>
</evidence>
<reference evidence="2 3" key="1">
    <citation type="journal article" date="2018" name="Nat. Ecol. Evol.">
        <title>Shark genomes provide insights into elasmobranch evolution and the origin of vertebrates.</title>
        <authorList>
            <person name="Hara Y"/>
            <person name="Yamaguchi K"/>
            <person name="Onimaru K"/>
            <person name="Kadota M"/>
            <person name="Koyanagi M"/>
            <person name="Keeley SD"/>
            <person name="Tatsumi K"/>
            <person name="Tanaka K"/>
            <person name="Motone F"/>
            <person name="Kageyama Y"/>
            <person name="Nozu R"/>
            <person name="Adachi N"/>
            <person name="Nishimura O"/>
            <person name="Nakagawa R"/>
            <person name="Tanegashima C"/>
            <person name="Kiyatake I"/>
            <person name="Matsumoto R"/>
            <person name="Murakumo K"/>
            <person name="Nishida K"/>
            <person name="Terakita A"/>
            <person name="Kuratani S"/>
            <person name="Sato K"/>
            <person name="Hyodo S Kuraku.S."/>
        </authorList>
    </citation>
    <scope>NUCLEOTIDE SEQUENCE [LARGE SCALE GENOMIC DNA]</scope>
</reference>
<evidence type="ECO:0000313" key="3">
    <source>
        <dbReference type="Proteomes" id="UP000287033"/>
    </source>
</evidence>
<gene>
    <name evidence="2" type="ORF">chiPu_0032983</name>
</gene>
<feature type="non-terminal residue" evidence="2">
    <location>
        <position position="184"/>
    </location>
</feature>
<dbReference type="AlphaFoldDB" id="A0A401U2G6"/>
<proteinExistence type="predicted"/>
<dbReference type="Proteomes" id="UP000287033">
    <property type="component" value="Unassembled WGS sequence"/>
</dbReference>
<protein>
    <submittedName>
        <fullName evidence="2">Uncharacterized protein</fullName>
    </submittedName>
</protein>
<keyword evidence="3" id="KW-1185">Reference proteome</keyword>
<accession>A0A401U2G6</accession>
<name>A0A401U2G6_CHIPU</name>
<comment type="caution">
    <text evidence="2">The sequence shown here is derived from an EMBL/GenBank/DDBJ whole genome shotgun (WGS) entry which is preliminary data.</text>
</comment>
<feature type="region of interest" description="Disordered" evidence="1">
    <location>
        <begin position="111"/>
        <end position="133"/>
    </location>
</feature>
<feature type="non-terminal residue" evidence="2">
    <location>
        <position position="1"/>
    </location>
</feature>
<organism evidence="2 3">
    <name type="scientific">Chiloscyllium punctatum</name>
    <name type="common">Brownbanded bambooshark</name>
    <name type="synonym">Hemiscyllium punctatum</name>
    <dbReference type="NCBI Taxonomy" id="137246"/>
    <lineage>
        <taxon>Eukaryota</taxon>
        <taxon>Metazoa</taxon>
        <taxon>Chordata</taxon>
        <taxon>Craniata</taxon>
        <taxon>Vertebrata</taxon>
        <taxon>Chondrichthyes</taxon>
        <taxon>Elasmobranchii</taxon>
        <taxon>Galeomorphii</taxon>
        <taxon>Galeoidea</taxon>
        <taxon>Orectolobiformes</taxon>
        <taxon>Hemiscylliidae</taxon>
        <taxon>Chiloscyllium</taxon>
    </lineage>
</organism>
<feature type="compositionally biased region" description="Basic and acidic residues" evidence="1">
    <location>
        <begin position="117"/>
        <end position="131"/>
    </location>
</feature>
<dbReference type="EMBL" id="BEZZ01250791">
    <property type="protein sequence ID" value="GCC49046.1"/>
    <property type="molecule type" value="Genomic_DNA"/>
</dbReference>
<evidence type="ECO:0000256" key="1">
    <source>
        <dbReference type="SAM" id="MobiDB-lite"/>
    </source>
</evidence>